<evidence type="ECO:0008006" key="6">
    <source>
        <dbReference type="Google" id="ProtNLM"/>
    </source>
</evidence>
<dbReference type="EnsemblPlants" id="MELO3C007852.2.1">
    <property type="protein sequence ID" value="MELO3C007852.2.1"/>
    <property type="gene ID" value="MELO3C007852.2"/>
</dbReference>
<keyword evidence="1" id="KW-0489">Methyltransferase</keyword>
<name>A0A9I9CSZ9_CUCME</name>
<dbReference type="InterPro" id="IPR005299">
    <property type="entry name" value="MeTrfase_7"/>
</dbReference>
<sequence length="738" mass="83673">MEVAQVLHMNGGAGDFSYANNSLLQSKVILMTKPIVEEAINNLYCSNFPTNFTIADLGCSSGPNTLMTVSELIKVVEKNRQKHNKEPIEYQVLLNDLPGNDFNTIFKSLPNFLENLKMEIGDRDVGPCLFNGVPGSFYGRLFSSKSVNFIHSSYSLHWLSKVPEGLEENKRNIYMVNTSPKSVVEAYYKQFQEDFELFLKCRREELVKGGSMVLTLLGRRSQDPTSKECCYIWELLAMALNDMVSEGIIEEEKLESFNIPKYMPSPTEMRIEIEKEGSFVVNRIQVSKVDWNIVYNDNTNKDDNGGYYVAKYMRAVAEPILISHFGEAIIDELFFRYGQIIVDRMAKEKPQFVNLTVSLTNIRGKIIITMEVVQVLHMNGGEGDFSYASNSLLQWKVISMTKPIVEEAINNLYCSSFPTSLTIADLGCSSGPNALMAVSELIKAVEIIRQKLKKKPIEYQVLLNDLPGNDFNTIFKSLPNFLKNLRREIGGDVGPCLFTGVPASFYGRLFPKKSVHFVHSSYSLHWLSKVPEGLEENKRNIYMTDNSPRSVAKAYYNQFQQDLSLFLKCRAQELVDGGCMILTLLGRRSQNPASKECSYIWELLGLALNDLVDQGIIEEEKLESFHIPKYMPSPTEIRIEVAKEGSFVIDSIRVSEVDWKVSNNNEVNKAKSVDESLKGSGYNVAKYMRAVAEPILISHFGEEIMDELFIRYREIIADRMAKETTQFFNVTVSLTKPK</sequence>
<dbReference type="eggNOG" id="ENOG502QQVK">
    <property type="taxonomic scope" value="Eukaryota"/>
</dbReference>
<evidence type="ECO:0000256" key="4">
    <source>
        <dbReference type="ARBA" id="ARBA00022842"/>
    </source>
</evidence>
<dbReference type="PANTHER" id="PTHR31009">
    <property type="entry name" value="S-ADENOSYL-L-METHIONINE:CARBOXYL METHYLTRANSFERASE FAMILY PROTEIN"/>
    <property type="match status" value="1"/>
</dbReference>
<dbReference type="InterPro" id="IPR029063">
    <property type="entry name" value="SAM-dependent_MTases_sf"/>
</dbReference>
<dbReference type="RefSeq" id="XP_008440756.3">
    <property type="nucleotide sequence ID" value="XM_008442534.3"/>
</dbReference>
<organism evidence="5">
    <name type="scientific">Cucumis melo</name>
    <name type="common">Muskmelon</name>
    <dbReference type="NCBI Taxonomy" id="3656"/>
    <lineage>
        <taxon>Eukaryota</taxon>
        <taxon>Viridiplantae</taxon>
        <taxon>Streptophyta</taxon>
        <taxon>Embryophyta</taxon>
        <taxon>Tracheophyta</taxon>
        <taxon>Spermatophyta</taxon>
        <taxon>Magnoliopsida</taxon>
        <taxon>eudicotyledons</taxon>
        <taxon>Gunneridae</taxon>
        <taxon>Pentapetalae</taxon>
        <taxon>rosids</taxon>
        <taxon>fabids</taxon>
        <taxon>Cucurbitales</taxon>
        <taxon>Cucurbitaceae</taxon>
        <taxon>Benincaseae</taxon>
        <taxon>Cucumis</taxon>
    </lineage>
</organism>
<dbReference type="InterPro" id="IPR042086">
    <property type="entry name" value="MeTrfase_capping"/>
</dbReference>
<evidence type="ECO:0000256" key="3">
    <source>
        <dbReference type="ARBA" id="ARBA00022723"/>
    </source>
</evidence>
<gene>
    <name evidence="5" type="primary">103485074</name>
</gene>
<keyword evidence="3" id="KW-0479">Metal-binding</keyword>
<keyword evidence="2" id="KW-0808">Transferase</keyword>
<protein>
    <recommendedName>
        <fullName evidence="6">Salicylate carboxymethyltransferase-like</fullName>
    </recommendedName>
</protein>
<evidence type="ECO:0000256" key="1">
    <source>
        <dbReference type="ARBA" id="ARBA00022603"/>
    </source>
</evidence>
<reference evidence="5" key="1">
    <citation type="submission" date="2023-03" db="UniProtKB">
        <authorList>
            <consortium name="EnsemblPlants"/>
        </authorList>
    </citation>
    <scope>IDENTIFICATION</scope>
</reference>
<dbReference type="Gene3D" id="1.10.1200.270">
    <property type="entry name" value="Methyltransferase, alpha-helical capping domain"/>
    <property type="match status" value="2"/>
</dbReference>
<keyword evidence="4" id="KW-0460">Magnesium</keyword>
<dbReference type="SUPFAM" id="SSF53335">
    <property type="entry name" value="S-adenosyl-L-methionine-dependent methyltransferases"/>
    <property type="match status" value="2"/>
</dbReference>
<accession>A0A9I9CSZ9</accession>
<evidence type="ECO:0000256" key="2">
    <source>
        <dbReference type="ARBA" id="ARBA00022679"/>
    </source>
</evidence>
<proteinExistence type="predicted"/>
<dbReference type="Gene3D" id="3.40.50.150">
    <property type="entry name" value="Vaccinia Virus protein VP39"/>
    <property type="match status" value="2"/>
</dbReference>
<dbReference type="Pfam" id="PF03492">
    <property type="entry name" value="Methyltransf_7"/>
    <property type="match status" value="2"/>
</dbReference>
<evidence type="ECO:0000313" key="5">
    <source>
        <dbReference type="EnsemblPlants" id="MELO3C007852.2.1"/>
    </source>
</evidence>